<protein>
    <submittedName>
        <fullName evidence="1">DUF945 family protein</fullName>
    </submittedName>
</protein>
<comment type="caution">
    <text evidence="1">The sequence shown here is derived from an EMBL/GenBank/DDBJ whole genome shotgun (WGS) entry which is preliminary data.</text>
</comment>
<accession>A0ABR8P0K8</accession>
<organism evidence="1 2">
    <name type="scientific">Marinomonas colpomeniae</name>
    <dbReference type="NCBI Taxonomy" id="2774408"/>
    <lineage>
        <taxon>Bacteria</taxon>
        <taxon>Pseudomonadati</taxon>
        <taxon>Pseudomonadota</taxon>
        <taxon>Gammaproteobacteria</taxon>
        <taxon>Oceanospirillales</taxon>
        <taxon>Oceanospirillaceae</taxon>
        <taxon>Marinomonas</taxon>
    </lineage>
</organism>
<dbReference type="Pfam" id="PF06097">
    <property type="entry name" value="DUF945"/>
    <property type="match status" value="1"/>
</dbReference>
<dbReference type="EMBL" id="JACYFC010000003">
    <property type="protein sequence ID" value="MBD5771415.1"/>
    <property type="molecule type" value="Genomic_DNA"/>
</dbReference>
<keyword evidence="2" id="KW-1185">Reference proteome</keyword>
<reference evidence="1 2" key="1">
    <citation type="submission" date="2020-09" db="EMBL/GenBank/DDBJ databases">
        <title>Marinomonas sp. nov., isolated from the cysticercosis algae of Qingdao, China.</title>
        <authorList>
            <person name="Sun X."/>
        </authorList>
    </citation>
    <scope>NUCLEOTIDE SEQUENCE [LARGE SCALE GENOMIC DNA]</scope>
    <source>
        <strain evidence="1 2">SM2066</strain>
    </source>
</reference>
<proteinExistence type="predicted"/>
<sequence>MKKIFSVIVFALVAICVIAPKFIAPKFQDQVTTFIDQINKTPGYIANIESTDSSWFGSKNIISVGLDLGLYEPSLSNENIEVKFVLDTQYGPLLFADQGIVGLFKTNLQIAGAEQRDLLIWDDTKPLYQLAAVSGFDGEIKFKDSVPAFTDIEKILTFSGYNGEGKIGSDALSYEGLLARLSLDDSDQPVKAENITLSMQIETDLETMIKGGFYDSKANISIETFTVGKDISASGLAMSVEMALDEETQLGTIEVGYLAKEFAYDEYQVSDLTLMTELAKFSNQFFLDYTSFSQGLADKNYAPEDFLTEQLSFFGDNLEELFSHQPEFNITDFSGSFPEGSFNANLTSKLDDSYIPTLEELLIPEFWVYNALVNANIEVDDKLIRNLAERFLAKKMNTSIDSPDVKQQVELFINHFEQQGFFLHKDDQYVSEISIEGGEAYINGQFVPLI</sequence>
<evidence type="ECO:0000313" key="1">
    <source>
        <dbReference type="EMBL" id="MBD5771415.1"/>
    </source>
</evidence>
<evidence type="ECO:0000313" key="2">
    <source>
        <dbReference type="Proteomes" id="UP000604161"/>
    </source>
</evidence>
<dbReference type="Proteomes" id="UP000604161">
    <property type="component" value="Unassembled WGS sequence"/>
</dbReference>
<dbReference type="RefSeq" id="WP_191594796.1">
    <property type="nucleotide sequence ID" value="NZ_JACYFC010000003.1"/>
</dbReference>
<gene>
    <name evidence="1" type="ORF">IF202_10175</name>
</gene>
<name>A0ABR8P0K8_9GAMM</name>
<dbReference type="InterPro" id="IPR010352">
    <property type="entry name" value="DUF945"/>
</dbReference>